<dbReference type="OrthoDB" id="10350001at2759"/>
<feature type="region of interest" description="Disordered" evidence="1">
    <location>
        <begin position="1"/>
        <end position="56"/>
    </location>
</feature>
<name>D7G5Z3_ECTSI</name>
<feature type="compositionally biased region" description="Pro residues" evidence="1">
    <location>
        <begin position="45"/>
        <end position="55"/>
    </location>
</feature>
<proteinExistence type="predicted"/>
<evidence type="ECO:0000313" key="3">
    <source>
        <dbReference type="Proteomes" id="UP000002630"/>
    </source>
</evidence>
<organism evidence="2 3">
    <name type="scientific">Ectocarpus siliculosus</name>
    <name type="common">Brown alga</name>
    <name type="synonym">Conferva siliculosa</name>
    <dbReference type="NCBI Taxonomy" id="2880"/>
    <lineage>
        <taxon>Eukaryota</taxon>
        <taxon>Sar</taxon>
        <taxon>Stramenopiles</taxon>
        <taxon>Ochrophyta</taxon>
        <taxon>PX clade</taxon>
        <taxon>Phaeophyceae</taxon>
        <taxon>Ectocarpales</taxon>
        <taxon>Ectocarpaceae</taxon>
        <taxon>Ectocarpus</taxon>
    </lineage>
</organism>
<dbReference type="Proteomes" id="UP000002630">
    <property type="component" value="Unassembled WGS sequence"/>
</dbReference>
<evidence type="ECO:0000256" key="1">
    <source>
        <dbReference type="SAM" id="MobiDB-lite"/>
    </source>
</evidence>
<evidence type="ECO:0000313" key="2">
    <source>
        <dbReference type="EMBL" id="CBJ33913.1"/>
    </source>
</evidence>
<reference evidence="2 3" key="1">
    <citation type="journal article" date="2010" name="Nature">
        <title>The Ectocarpus genome and the independent evolution of multicellularity in brown algae.</title>
        <authorList>
            <person name="Cock J.M."/>
            <person name="Sterck L."/>
            <person name="Rouze P."/>
            <person name="Scornet D."/>
            <person name="Allen A.E."/>
            <person name="Amoutzias G."/>
            <person name="Anthouard V."/>
            <person name="Artiguenave F."/>
            <person name="Aury J.M."/>
            <person name="Badger J.H."/>
            <person name="Beszteri B."/>
            <person name="Billiau K."/>
            <person name="Bonnet E."/>
            <person name="Bothwell J.H."/>
            <person name="Bowler C."/>
            <person name="Boyen C."/>
            <person name="Brownlee C."/>
            <person name="Carrano C.J."/>
            <person name="Charrier B."/>
            <person name="Cho G.Y."/>
            <person name="Coelho S.M."/>
            <person name="Collen J."/>
            <person name="Corre E."/>
            <person name="Da Silva C."/>
            <person name="Delage L."/>
            <person name="Delaroque N."/>
            <person name="Dittami S.M."/>
            <person name="Doulbeau S."/>
            <person name="Elias M."/>
            <person name="Farnham G."/>
            <person name="Gachon C.M."/>
            <person name="Gschloessl B."/>
            <person name="Heesch S."/>
            <person name="Jabbari K."/>
            <person name="Jubin C."/>
            <person name="Kawai H."/>
            <person name="Kimura K."/>
            <person name="Kloareg B."/>
            <person name="Kupper F.C."/>
            <person name="Lang D."/>
            <person name="Le Bail A."/>
            <person name="Leblanc C."/>
            <person name="Lerouge P."/>
            <person name="Lohr M."/>
            <person name="Lopez P.J."/>
            <person name="Martens C."/>
            <person name="Maumus F."/>
            <person name="Michel G."/>
            <person name="Miranda-Saavedra D."/>
            <person name="Morales J."/>
            <person name="Moreau H."/>
            <person name="Motomura T."/>
            <person name="Nagasato C."/>
            <person name="Napoli C.A."/>
            <person name="Nelson D.R."/>
            <person name="Nyvall-Collen P."/>
            <person name="Peters A.F."/>
            <person name="Pommier C."/>
            <person name="Potin P."/>
            <person name="Poulain J."/>
            <person name="Quesneville H."/>
            <person name="Read B."/>
            <person name="Rensing S.A."/>
            <person name="Ritter A."/>
            <person name="Rousvoal S."/>
            <person name="Samanta M."/>
            <person name="Samson G."/>
            <person name="Schroeder D.C."/>
            <person name="Segurens B."/>
            <person name="Strittmatter M."/>
            <person name="Tonon T."/>
            <person name="Tregear J.W."/>
            <person name="Valentin K."/>
            <person name="von Dassow P."/>
            <person name="Yamagishi T."/>
            <person name="Van de Peer Y."/>
            <person name="Wincker P."/>
        </authorList>
    </citation>
    <scope>NUCLEOTIDE SEQUENCE [LARGE SCALE GENOMIC DNA]</scope>
    <source>
        <strain evidence="3">Ec32 / CCAP1310/4</strain>
    </source>
</reference>
<gene>
    <name evidence="2" type="ORF">Esi_0696_0005</name>
</gene>
<keyword evidence="3" id="KW-1185">Reference proteome</keyword>
<dbReference type="InParanoid" id="D7G5Z3"/>
<accession>D7G5Z3</accession>
<protein>
    <submittedName>
        <fullName evidence="2">Uncharacterized protein</fullName>
    </submittedName>
</protein>
<sequence>MLGSGRGSGPYLTGDDDPGRGSRHRQAPPFSVSFAGARDLEDKPPSPSPLPPAPLGTPVSALLVAPREVLTPLSMLLIVAADVGIHQIVGRLGWSFPSNVAGMVGLFAGVKLLDARRGGRRETKIVE</sequence>
<dbReference type="AlphaFoldDB" id="D7G5Z3"/>
<dbReference type="EMBL" id="FN649760">
    <property type="protein sequence ID" value="CBJ33913.1"/>
    <property type="molecule type" value="Genomic_DNA"/>
</dbReference>